<protein>
    <recommendedName>
        <fullName evidence="3">ADP-ribose 1''-phosphate phosphatase</fullName>
        <ecNumber evidence="2">3.1.3.84</ecNumber>
    </recommendedName>
</protein>
<comment type="caution">
    <text evidence="6">The sequence shown here is derived from an EMBL/GenBank/DDBJ whole genome shotgun (WGS) entry which is preliminary data.</text>
</comment>
<gene>
    <name evidence="6" type="ORF">CVT26_001407</name>
</gene>
<evidence type="ECO:0000256" key="3">
    <source>
        <dbReference type="ARBA" id="ARBA00019744"/>
    </source>
</evidence>
<proteinExistence type="inferred from homology"/>
<dbReference type="GO" id="GO:0140291">
    <property type="term" value="P:peptidyl-glutamate ADP-deribosylation"/>
    <property type="evidence" value="ECO:0007669"/>
    <property type="project" value="TreeGrafter"/>
</dbReference>
<dbReference type="InterPro" id="IPR002589">
    <property type="entry name" value="Macro_dom"/>
</dbReference>
<evidence type="ECO:0000259" key="5">
    <source>
        <dbReference type="PROSITE" id="PS51154"/>
    </source>
</evidence>
<dbReference type="Proteomes" id="UP000284706">
    <property type="component" value="Unassembled WGS sequence"/>
</dbReference>
<dbReference type="PANTHER" id="PTHR12521">
    <property type="entry name" value="PROTEIN C6ORF130"/>
    <property type="match status" value="1"/>
</dbReference>
<evidence type="ECO:0000313" key="7">
    <source>
        <dbReference type="Proteomes" id="UP000284706"/>
    </source>
</evidence>
<dbReference type="SUPFAM" id="SSF52949">
    <property type="entry name" value="Macro domain-like"/>
    <property type="match status" value="1"/>
</dbReference>
<keyword evidence="7" id="KW-1185">Reference proteome</keyword>
<evidence type="ECO:0000313" key="6">
    <source>
        <dbReference type="EMBL" id="PPQ74423.1"/>
    </source>
</evidence>
<dbReference type="PANTHER" id="PTHR12521:SF0">
    <property type="entry name" value="ADP-RIBOSE GLYCOHYDROLASE OARD1"/>
    <property type="match status" value="1"/>
</dbReference>
<comment type="catalytic activity">
    <reaction evidence="4">
        <text>ADP-alpha-D-ribose 1''-phosphate + H2O = ADP-D-ribose + phosphate</text>
        <dbReference type="Rhea" id="RHEA:25029"/>
        <dbReference type="ChEBI" id="CHEBI:15377"/>
        <dbReference type="ChEBI" id="CHEBI:43474"/>
        <dbReference type="ChEBI" id="CHEBI:57967"/>
        <dbReference type="ChEBI" id="CHEBI:58753"/>
        <dbReference type="EC" id="3.1.3.84"/>
    </reaction>
</comment>
<dbReference type="EMBL" id="NHYE01005341">
    <property type="protein sequence ID" value="PPQ74423.1"/>
    <property type="molecule type" value="Genomic_DNA"/>
</dbReference>
<dbReference type="Gene3D" id="3.40.220.10">
    <property type="entry name" value="Leucine Aminopeptidase, subunit E, domain 1"/>
    <property type="match status" value="1"/>
</dbReference>
<name>A0A409W7T5_9AGAR</name>
<sequence length="117" mass="13066">MSKLTYIKGDLFSAPRNSILVHACNTRGSWGAGIALAFRDRYPEQYQRYRAHCKAHGQALVGTCLLIPGDEHDVACLFTSRAYGKYKDIPAEILAATTTAVQDLMEQNIEKKPLHAW</sequence>
<evidence type="ECO:0000256" key="1">
    <source>
        <dbReference type="ARBA" id="ARBA00006575"/>
    </source>
</evidence>
<dbReference type="PROSITE" id="PS51154">
    <property type="entry name" value="MACRO"/>
    <property type="match status" value="1"/>
</dbReference>
<dbReference type="EC" id="3.1.3.84" evidence="2"/>
<reference evidence="6 7" key="1">
    <citation type="journal article" date="2018" name="Evol. Lett.">
        <title>Horizontal gene cluster transfer increased hallucinogenic mushroom diversity.</title>
        <authorList>
            <person name="Reynolds H.T."/>
            <person name="Vijayakumar V."/>
            <person name="Gluck-Thaler E."/>
            <person name="Korotkin H.B."/>
            <person name="Matheny P.B."/>
            <person name="Slot J.C."/>
        </authorList>
    </citation>
    <scope>NUCLEOTIDE SEQUENCE [LARGE SCALE GENOMIC DNA]</scope>
    <source>
        <strain evidence="6 7">SRW20</strain>
    </source>
</reference>
<dbReference type="STRING" id="231916.A0A409W7T5"/>
<evidence type="ECO:0000256" key="4">
    <source>
        <dbReference type="ARBA" id="ARBA00034427"/>
    </source>
</evidence>
<dbReference type="OrthoDB" id="2155246at2759"/>
<dbReference type="InterPro" id="IPR043472">
    <property type="entry name" value="Macro_dom-like"/>
</dbReference>
<evidence type="ECO:0000256" key="2">
    <source>
        <dbReference type="ARBA" id="ARBA00012983"/>
    </source>
</evidence>
<dbReference type="AlphaFoldDB" id="A0A409W7T5"/>
<dbReference type="InParanoid" id="A0A409W7T5"/>
<organism evidence="6 7">
    <name type="scientific">Gymnopilus dilepis</name>
    <dbReference type="NCBI Taxonomy" id="231916"/>
    <lineage>
        <taxon>Eukaryota</taxon>
        <taxon>Fungi</taxon>
        <taxon>Dikarya</taxon>
        <taxon>Basidiomycota</taxon>
        <taxon>Agaricomycotina</taxon>
        <taxon>Agaricomycetes</taxon>
        <taxon>Agaricomycetidae</taxon>
        <taxon>Agaricales</taxon>
        <taxon>Agaricineae</taxon>
        <taxon>Hymenogastraceae</taxon>
        <taxon>Gymnopilus</taxon>
    </lineage>
</organism>
<dbReference type="Pfam" id="PF01661">
    <property type="entry name" value="Macro"/>
    <property type="match status" value="1"/>
</dbReference>
<accession>A0A409W7T5</accession>
<dbReference type="InterPro" id="IPR050892">
    <property type="entry name" value="ADP-ribose_metab_enzymes"/>
</dbReference>
<feature type="domain" description="Macro" evidence="5">
    <location>
        <begin position="1"/>
        <end position="117"/>
    </location>
</feature>
<comment type="similarity">
    <text evidence="1">Belongs to the POA1 family.</text>
</comment>